<gene>
    <name evidence="12" type="ORF">POCTA_138.1.T0090062</name>
</gene>
<feature type="domain" description="RING-CH-type" evidence="11">
    <location>
        <begin position="68"/>
        <end position="136"/>
    </location>
</feature>
<dbReference type="OMA" id="NCRICIQ"/>
<dbReference type="OrthoDB" id="298800at2759"/>
<keyword evidence="8 10" id="KW-1133">Transmembrane helix</keyword>
<keyword evidence="13" id="KW-1185">Reference proteome</keyword>
<dbReference type="PROSITE" id="PS51292">
    <property type="entry name" value="ZF_RING_CH"/>
    <property type="match status" value="1"/>
</dbReference>
<evidence type="ECO:0000256" key="5">
    <source>
        <dbReference type="ARBA" id="ARBA00022771"/>
    </source>
</evidence>
<keyword evidence="3 10" id="KW-0812">Transmembrane</keyword>
<evidence type="ECO:0000313" key="13">
    <source>
        <dbReference type="Proteomes" id="UP000683925"/>
    </source>
</evidence>
<evidence type="ECO:0000259" key="11">
    <source>
        <dbReference type="PROSITE" id="PS51292"/>
    </source>
</evidence>
<dbReference type="InterPro" id="IPR011016">
    <property type="entry name" value="Znf_RING-CH"/>
</dbReference>
<name>A0A8S1S9E0_PAROT</name>
<accession>A0A8S1S9E0</accession>
<proteinExistence type="predicted"/>
<dbReference type="SMART" id="SM00744">
    <property type="entry name" value="RINGv"/>
    <property type="match status" value="1"/>
</dbReference>
<evidence type="ECO:0000256" key="8">
    <source>
        <dbReference type="ARBA" id="ARBA00022989"/>
    </source>
</evidence>
<dbReference type="GO" id="GO:0016020">
    <property type="term" value="C:membrane"/>
    <property type="evidence" value="ECO:0007669"/>
    <property type="project" value="UniProtKB-SubCell"/>
</dbReference>
<evidence type="ECO:0000256" key="2">
    <source>
        <dbReference type="ARBA" id="ARBA00022679"/>
    </source>
</evidence>
<keyword evidence="4" id="KW-0479">Metal-binding</keyword>
<keyword evidence="9 10" id="KW-0472">Membrane</keyword>
<comment type="subcellular location">
    <subcellularLocation>
        <location evidence="1">Membrane</location>
    </subcellularLocation>
</comment>
<keyword evidence="2" id="KW-0808">Transferase</keyword>
<dbReference type="EMBL" id="CAJJDP010000008">
    <property type="protein sequence ID" value="CAD8137861.1"/>
    <property type="molecule type" value="Genomic_DNA"/>
</dbReference>
<dbReference type="GO" id="GO:0016740">
    <property type="term" value="F:transferase activity"/>
    <property type="evidence" value="ECO:0007669"/>
    <property type="project" value="UniProtKB-KW"/>
</dbReference>
<keyword evidence="5" id="KW-0863">Zinc-finger</keyword>
<evidence type="ECO:0000256" key="1">
    <source>
        <dbReference type="ARBA" id="ARBA00004370"/>
    </source>
</evidence>
<evidence type="ECO:0000256" key="4">
    <source>
        <dbReference type="ARBA" id="ARBA00022723"/>
    </source>
</evidence>
<dbReference type="PANTHER" id="PTHR46065">
    <property type="entry name" value="E3 UBIQUITIN-PROTEIN LIGASE MARCH 2/3 FAMILY MEMBER"/>
    <property type="match status" value="1"/>
</dbReference>
<evidence type="ECO:0000256" key="3">
    <source>
        <dbReference type="ARBA" id="ARBA00022692"/>
    </source>
</evidence>
<feature type="transmembrane region" description="Helical" evidence="10">
    <location>
        <begin position="157"/>
        <end position="182"/>
    </location>
</feature>
<comment type="caution">
    <text evidence="12">The sequence shown here is derived from an EMBL/GenBank/DDBJ whole genome shotgun (WGS) entry which is preliminary data.</text>
</comment>
<dbReference type="CDD" id="cd16495">
    <property type="entry name" value="RING_CH-C4HC3_MARCH"/>
    <property type="match status" value="1"/>
</dbReference>
<organism evidence="12 13">
    <name type="scientific">Paramecium octaurelia</name>
    <dbReference type="NCBI Taxonomy" id="43137"/>
    <lineage>
        <taxon>Eukaryota</taxon>
        <taxon>Sar</taxon>
        <taxon>Alveolata</taxon>
        <taxon>Ciliophora</taxon>
        <taxon>Intramacronucleata</taxon>
        <taxon>Oligohymenophorea</taxon>
        <taxon>Peniculida</taxon>
        <taxon>Parameciidae</taxon>
        <taxon>Paramecium</taxon>
    </lineage>
</organism>
<protein>
    <recommendedName>
        <fullName evidence="11">RING-CH-type domain-containing protein</fullName>
    </recommendedName>
</protein>
<evidence type="ECO:0000313" key="12">
    <source>
        <dbReference type="EMBL" id="CAD8137861.1"/>
    </source>
</evidence>
<evidence type="ECO:0000256" key="10">
    <source>
        <dbReference type="SAM" id="Phobius"/>
    </source>
</evidence>
<evidence type="ECO:0000256" key="7">
    <source>
        <dbReference type="ARBA" id="ARBA00022833"/>
    </source>
</evidence>
<dbReference type="PANTHER" id="PTHR46065:SF3">
    <property type="entry name" value="FI20425P1"/>
    <property type="match status" value="1"/>
</dbReference>
<evidence type="ECO:0000256" key="6">
    <source>
        <dbReference type="ARBA" id="ARBA00022786"/>
    </source>
</evidence>
<keyword evidence="6" id="KW-0833">Ubl conjugation pathway</keyword>
<dbReference type="AlphaFoldDB" id="A0A8S1S9E0"/>
<dbReference type="Proteomes" id="UP000683925">
    <property type="component" value="Unassembled WGS sequence"/>
</dbReference>
<keyword evidence="7" id="KW-0862">Zinc</keyword>
<reference evidence="12" key="1">
    <citation type="submission" date="2021-01" db="EMBL/GenBank/DDBJ databases">
        <authorList>
            <consortium name="Genoscope - CEA"/>
            <person name="William W."/>
        </authorList>
    </citation>
    <scope>NUCLEOTIDE SEQUENCE</scope>
</reference>
<feature type="transmembrane region" description="Helical" evidence="10">
    <location>
        <begin position="188"/>
        <end position="210"/>
    </location>
</feature>
<evidence type="ECO:0000256" key="9">
    <source>
        <dbReference type="ARBA" id="ARBA00023136"/>
    </source>
</evidence>
<dbReference type="Pfam" id="PF12906">
    <property type="entry name" value="RINGv"/>
    <property type="match status" value="1"/>
</dbReference>
<dbReference type="GO" id="GO:0008270">
    <property type="term" value="F:zinc ion binding"/>
    <property type="evidence" value="ECO:0007669"/>
    <property type="project" value="UniProtKB-KW"/>
</dbReference>
<sequence length="252" mass="29160">MSDDRNQAITPNTNFVVLNTSDQGISENIILKTQKSRSKILKTIYSRDLVRKKTVGCRIYTNEIVETVQSELKKNCRICIQDEESSQFISPCKCKGSAQFVHEECLKMWTLEQFGVNKIYNKNLICEICKHKLDYRVNFVDRFDICQFKNIKLTTKFCWIIQVVFIALCIYASISIVSKFGIDSLSTISIVVVICLILLVIAVNLSFSVIQAHKVEMIENWQFQNYKPSNKALHSKRQVPSKFQRMNQIHCL</sequence>